<feature type="transmembrane region" description="Helical" evidence="7">
    <location>
        <begin position="62"/>
        <end position="83"/>
    </location>
</feature>
<gene>
    <name evidence="9" type="ORF">ACFFMS_17930</name>
</gene>
<accession>A0ABV5WI00</accession>
<evidence type="ECO:0000256" key="6">
    <source>
        <dbReference type="ARBA" id="ARBA00023136"/>
    </source>
</evidence>
<dbReference type="InterPro" id="IPR037185">
    <property type="entry name" value="EmrE-like"/>
</dbReference>
<protein>
    <submittedName>
        <fullName evidence="9">DMT family transporter</fullName>
    </submittedName>
</protein>
<dbReference type="SUPFAM" id="SSF103481">
    <property type="entry name" value="Multidrug resistance efflux transporter EmrE"/>
    <property type="match status" value="2"/>
</dbReference>
<dbReference type="InterPro" id="IPR000620">
    <property type="entry name" value="EamA_dom"/>
</dbReference>
<feature type="domain" description="EamA" evidence="8">
    <location>
        <begin position="2"/>
        <end position="134"/>
    </location>
</feature>
<evidence type="ECO:0000256" key="4">
    <source>
        <dbReference type="ARBA" id="ARBA00022692"/>
    </source>
</evidence>
<evidence type="ECO:0000256" key="7">
    <source>
        <dbReference type="SAM" id="Phobius"/>
    </source>
</evidence>
<keyword evidence="4 7" id="KW-0812">Transmembrane</keyword>
<feature type="transmembrane region" description="Helical" evidence="7">
    <location>
        <begin position="89"/>
        <end position="106"/>
    </location>
</feature>
<feature type="transmembrane region" description="Helical" evidence="7">
    <location>
        <begin position="213"/>
        <end position="236"/>
    </location>
</feature>
<dbReference type="PANTHER" id="PTHR32322:SF18">
    <property type="entry name" value="S-ADENOSYLMETHIONINE_S-ADENOSYLHOMOCYSTEINE TRANSPORTER"/>
    <property type="match status" value="1"/>
</dbReference>
<keyword evidence="6 7" id="KW-0472">Membrane</keyword>
<keyword evidence="10" id="KW-1185">Reference proteome</keyword>
<reference evidence="9 10" key="1">
    <citation type="submission" date="2024-09" db="EMBL/GenBank/DDBJ databases">
        <authorList>
            <person name="Sun Q."/>
            <person name="Mori K."/>
        </authorList>
    </citation>
    <scope>NUCLEOTIDE SEQUENCE [LARGE SCALE GENOMIC DNA]</scope>
    <source>
        <strain evidence="9 10">JCM 11201</strain>
    </source>
</reference>
<feature type="transmembrane region" description="Helical" evidence="7">
    <location>
        <begin position="147"/>
        <end position="167"/>
    </location>
</feature>
<feature type="domain" description="EamA" evidence="8">
    <location>
        <begin position="150"/>
        <end position="287"/>
    </location>
</feature>
<dbReference type="InterPro" id="IPR050638">
    <property type="entry name" value="AA-Vitamin_Transporters"/>
</dbReference>
<dbReference type="Proteomes" id="UP001589609">
    <property type="component" value="Unassembled WGS sequence"/>
</dbReference>
<evidence type="ECO:0000259" key="8">
    <source>
        <dbReference type="Pfam" id="PF00892"/>
    </source>
</evidence>
<name>A0ABV5WI00_9BACI</name>
<feature type="transmembrane region" description="Helical" evidence="7">
    <location>
        <begin position="118"/>
        <end position="135"/>
    </location>
</feature>
<organism evidence="9 10">
    <name type="scientific">Ectobacillus funiculus</name>
    <dbReference type="NCBI Taxonomy" id="137993"/>
    <lineage>
        <taxon>Bacteria</taxon>
        <taxon>Bacillati</taxon>
        <taxon>Bacillota</taxon>
        <taxon>Bacilli</taxon>
        <taxon>Bacillales</taxon>
        <taxon>Bacillaceae</taxon>
        <taxon>Ectobacillus</taxon>
    </lineage>
</organism>
<dbReference type="PANTHER" id="PTHR32322">
    <property type="entry name" value="INNER MEMBRANE TRANSPORTER"/>
    <property type="match status" value="1"/>
</dbReference>
<feature type="transmembrane region" description="Helical" evidence="7">
    <location>
        <begin position="179"/>
        <end position="201"/>
    </location>
</feature>
<feature type="transmembrane region" description="Helical" evidence="7">
    <location>
        <begin position="248"/>
        <end position="264"/>
    </location>
</feature>
<evidence type="ECO:0000256" key="5">
    <source>
        <dbReference type="ARBA" id="ARBA00022989"/>
    </source>
</evidence>
<feature type="transmembrane region" description="Helical" evidence="7">
    <location>
        <begin position="5"/>
        <end position="24"/>
    </location>
</feature>
<comment type="subcellular location">
    <subcellularLocation>
        <location evidence="1">Cell membrane</location>
        <topology evidence="1">Multi-pass membrane protein</topology>
    </subcellularLocation>
</comment>
<dbReference type="EMBL" id="JBHMAF010000120">
    <property type="protein sequence ID" value="MFB9760244.1"/>
    <property type="molecule type" value="Genomic_DNA"/>
</dbReference>
<keyword evidence="5 7" id="KW-1133">Transmembrane helix</keyword>
<evidence type="ECO:0000256" key="3">
    <source>
        <dbReference type="ARBA" id="ARBA00022475"/>
    </source>
</evidence>
<keyword evidence="3" id="KW-1003">Cell membrane</keyword>
<evidence type="ECO:0000313" key="9">
    <source>
        <dbReference type="EMBL" id="MFB9760244.1"/>
    </source>
</evidence>
<feature type="transmembrane region" description="Helical" evidence="7">
    <location>
        <begin position="30"/>
        <end position="50"/>
    </location>
</feature>
<dbReference type="Pfam" id="PF00892">
    <property type="entry name" value="EamA"/>
    <property type="match status" value="2"/>
</dbReference>
<feature type="transmembrane region" description="Helical" evidence="7">
    <location>
        <begin position="270"/>
        <end position="288"/>
    </location>
</feature>
<comment type="caution">
    <text evidence="9">The sequence shown here is derived from an EMBL/GenBank/DDBJ whole genome shotgun (WGS) entry which is preliminary data.</text>
</comment>
<evidence type="ECO:0000256" key="2">
    <source>
        <dbReference type="ARBA" id="ARBA00007362"/>
    </source>
</evidence>
<comment type="similarity">
    <text evidence="2">Belongs to the EamA transporter family.</text>
</comment>
<sequence>MIVAYIIMCFIYGTTFLGIKLGIIAGFTPFFYASLRFSIAGILILAFLLFKRITLPRDTKFYTDVAFVGMCMTGIEFAGFYWAEQYISSSFAALLAASTPLMVTLSNRVIEKEKSSRVENAGIAIGFVGVLLIVFPRLQEGFELTNYWLLGSLAIIIAELFYAIGTVKSRKVLAAGYSPALINGFQMFFGSLFLFALSFLFEDHLLESGGNLLGISSLVYLVVFGSIIASGIYYWLVKVTNPLLPSTWTYVSPLIALVVGYLWLNETIHFISFVGAIVVLGGVFLTNYKTFQTFLAKQKAA</sequence>
<evidence type="ECO:0000256" key="1">
    <source>
        <dbReference type="ARBA" id="ARBA00004651"/>
    </source>
</evidence>
<proteinExistence type="inferred from homology"/>
<dbReference type="RefSeq" id="WP_379950568.1">
    <property type="nucleotide sequence ID" value="NZ_JBHMAF010000120.1"/>
</dbReference>
<evidence type="ECO:0000313" key="10">
    <source>
        <dbReference type="Proteomes" id="UP001589609"/>
    </source>
</evidence>